<protein>
    <submittedName>
        <fullName evidence="2">Uncharacterized protein</fullName>
    </submittedName>
</protein>
<name>A0A4U2ZDY9_9BACI</name>
<dbReference type="EMBL" id="SZPU01000010">
    <property type="protein sequence ID" value="TKI72022.1"/>
    <property type="molecule type" value="Genomic_DNA"/>
</dbReference>
<dbReference type="Proteomes" id="UP000308744">
    <property type="component" value="Unassembled WGS sequence"/>
</dbReference>
<evidence type="ECO:0000313" key="3">
    <source>
        <dbReference type="Proteomes" id="UP000308744"/>
    </source>
</evidence>
<keyword evidence="3" id="KW-1185">Reference proteome</keyword>
<feature type="compositionally biased region" description="Gly residues" evidence="1">
    <location>
        <begin position="117"/>
        <end position="128"/>
    </location>
</feature>
<organism evidence="2 3">
    <name type="scientific">Lysinibacillus mangiferihumi</name>
    <dbReference type="NCBI Taxonomy" id="1130819"/>
    <lineage>
        <taxon>Bacteria</taxon>
        <taxon>Bacillati</taxon>
        <taxon>Bacillota</taxon>
        <taxon>Bacilli</taxon>
        <taxon>Bacillales</taxon>
        <taxon>Bacillaceae</taxon>
        <taxon>Lysinibacillus</taxon>
    </lineage>
</organism>
<gene>
    <name evidence="2" type="ORF">FC756_03165</name>
</gene>
<dbReference type="RefSeq" id="WP_107893744.1">
    <property type="nucleotide sequence ID" value="NZ_PYWM01000001.1"/>
</dbReference>
<evidence type="ECO:0000256" key="1">
    <source>
        <dbReference type="SAM" id="MobiDB-lite"/>
    </source>
</evidence>
<sequence>MPEINLPTQAVQAQIKAKVDNIDNTTKDIQTKVTTMNNTLPTIGKKLRSRVYTVNGTFVVPAGVTEVYLTGGGGGGGAGGPSSSYGSGTSGGVTSFGTLKSMSGGRGGDVAGSNPNQGGGAGGPGGGVGGGGSNITVAMISGDGGNSGPYTGGKGSCYESSNTPGMYCSGGGAPRAGDVRYAPAGGGGAEFIYDFPVTVTPGATVNVTIGGPGRCPFGGNGDGGSGILTVKWWE</sequence>
<dbReference type="AlphaFoldDB" id="A0A4U2ZDY9"/>
<feature type="region of interest" description="Disordered" evidence="1">
    <location>
        <begin position="96"/>
        <end position="128"/>
    </location>
</feature>
<proteinExistence type="predicted"/>
<comment type="caution">
    <text evidence="2">The sequence shown here is derived from an EMBL/GenBank/DDBJ whole genome shotgun (WGS) entry which is preliminary data.</text>
</comment>
<evidence type="ECO:0000313" key="2">
    <source>
        <dbReference type="EMBL" id="TKI72022.1"/>
    </source>
</evidence>
<accession>A0A4U2ZDY9</accession>
<reference evidence="2 3" key="1">
    <citation type="submission" date="2019-04" db="EMBL/GenBank/DDBJ databases">
        <title>Lysinibacillus genome sequencing.</title>
        <authorList>
            <person name="Dunlap C."/>
        </authorList>
    </citation>
    <scope>NUCLEOTIDE SEQUENCE [LARGE SCALE GENOMIC DNA]</scope>
    <source>
        <strain evidence="2 3">CCTCC AB 2010389</strain>
    </source>
</reference>